<keyword evidence="8 14" id="KW-1133">Transmembrane helix</keyword>
<comment type="catalytic activity">
    <reaction evidence="13 14">
        <text>a very-long-chain (3R)-3-hydroxyacyl-CoA = a very-long-chain (2E)-enoyl-CoA + H2O</text>
        <dbReference type="Rhea" id="RHEA:45812"/>
        <dbReference type="ChEBI" id="CHEBI:15377"/>
        <dbReference type="ChEBI" id="CHEBI:83728"/>
        <dbReference type="ChEBI" id="CHEBI:85440"/>
        <dbReference type="EC" id="4.2.1.134"/>
    </reaction>
</comment>
<dbReference type="PANTHER" id="PTHR11035">
    <property type="entry name" value="VERY-LONG-CHAIN (3R)-3-HYDROXYACYL-COA DEHYDRATASE"/>
    <property type="match status" value="1"/>
</dbReference>
<evidence type="ECO:0000256" key="10">
    <source>
        <dbReference type="ARBA" id="ARBA00023136"/>
    </source>
</evidence>
<evidence type="ECO:0000256" key="6">
    <source>
        <dbReference type="ARBA" id="ARBA00022692"/>
    </source>
</evidence>
<evidence type="ECO:0000256" key="12">
    <source>
        <dbReference type="ARBA" id="ARBA00023239"/>
    </source>
</evidence>
<dbReference type="RefSeq" id="XP_005103910.1">
    <property type="nucleotide sequence ID" value="XM_005103853.3"/>
</dbReference>
<evidence type="ECO:0000256" key="4">
    <source>
        <dbReference type="ARBA" id="ARBA00013122"/>
    </source>
</evidence>
<evidence type="ECO:0000256" key="14">
    <source>
        <dbReference type="RuleBase" id="RU363109"/>
    </source>
</evidence>
<comment type="subcellular location">
    <subcellularLocation>
        <location evidence="14">Endoplasmic reticulum membrane</location>
        <topology evidence="14">Multi-pass membrane protein</topology>
    </subcellularLocation>
    <subcellularLocation>
        <location evidence="1">Membrane</location>
        <topology evidence="1">Multi-pass membrane protein</topology>
    </subcellularLocation>
</comment>
<evidence type="ECO:0000256" key="3">
    <source>
        <dbReference type="ARBA" id="ARBA00007811"/>
    </source>
</evidence>
<evidence type="ECO:0000256" key="5">
    <source>
        <dbReference type="ARBA" id="ARBA00022516"/>
    </source>
</evidence>
<evidence type="ECO:0000256" key="9">
    <source>
        <dbReference type="ARBA" id="ARBA00023098"/>
    </source>
</evidence>
<keyword evidence="9 14" id="KW-0443">Lipid metabolism</keyword>
<dbReference type="Proteomes" id="UP000694888">
    <property type="component" value="Unplaced"/>
</dbReference>
<evidence type="ECO:0000313" key="15">
    <source>
        <dbReference type="Proteomes" id="UP000694888"/>
    </source>
</evidence>
<comment type="caution">
    <text evidence="14">Lacks conserved residue(s) required for the propagation of feature annotation.</text>
</comment>
<dbReference type="GeneID" id="101849141"/>
<dbReference type="Pfam" id="PF04387">
    <property type="entry name" value="PTPLA"/>
    <property type="match status" value="1"/>
</dbReference>
<keyword evidence="14" id="KW-0256">Endoplasmic reticulum</keyword>
<evidence type="ECO:0000256" key="8">
    <source>
        <dbReference type="ARBA" id="ARBA00022989"/>
    </source>
</evidence>
<feature type="transmembrane region" description="Helical" evidence="14">
    <location>
        <begin position="157"/>
        <end position="176"/>
    </location>
</feature>
<name>A0ABM0JXK5_APLCA</name>
<proteinExistence type="inferred from homology"/>
<keyword evidence="10 14" id="KW-0472">Membrane</keyword>
<evidence type="ECO:0000256" key="13">
    <source>
        <dbReference type="ARBA" id="ARBA00036671"/>
    </source>
</evidence>
<evidence type="ECO:0000256" key="2">
    <source>
        <dbReference type="ARBA" id="ARBA00005194"/>
    </source>
</evidence>
<keyword evidence="15" id="KW-1185">Reference proteome</keyword>
<comment type="pathway">
    <text evidence="2 14">Lipid metabolism; fatty acid biosynthesis.</text>
</comment>
<dbReference type="PANTHER" id="PTHR11035:SF3">
    <property type="entry name" value="VERY-LONG-CHAIN (3R)-3-HYDROXYACYL-COA DEHYDRATASE"/>
    <property type="match status" value="1"/>
</dbReference>
<organism evidence="15 16">
    <name type="scientific">Aplysia californica</name>
    <name type="common">California sea hare</name>
    <dbReference type="NCBI Taxonomy" id="6500"/>
    <lineage>
        <taxon>Eukaryota</taxon>
        <taxon>Metazoa</taxon>
        <taxon>Spiralia</taxon>
        <taxon>Lophotrochozoa</taxon>
        <taxon>Mollusca</taxon>
        <taxon>Gastropoda</taxon>
        <taxon>Heterobranchia</taxon>
        <taxon>Euthyneura</taxon>
        <taxon>Tectipleura</taxon>
        <taxon>Aplysiida</taxon>
        <taxon>Aplysioidea</taxon>
        <taxon>Aplysiidae</taxon>
        <taxon>Aplysia</taxon>
    </lineage>
</organism>
<sequence>MATTQTEKPSKPATQSEKGDNAFIKAYLVAYNVSQMLGWSALMVIMVSHFISEKSYMNIYPKIEGLLQICQTAAVLEILHSMTGIVRSNWVLTAFQVYSRVFLIWGVIWSVPGTQGGYPVTMWMMAWTVTEIIRYSFYFFSLMPGPVPYFLVWCRYTFFIVLYPIGVTVMFPQLYLHMFSQRKKIIGGRDSSSSHQKKVN</sequence>
<gene>
    <name evidence="16" type="primary">LOC101849141</name>
</gene>
<evidence type="ECO:0000313" key="16">
    <source>
        <dbReference type="RefSeq" id="XP_005103910.1"/>
    </source>
</evidence>
<protein>
    <recommendedName>
        <fullName evidence="4 14">Very-long-chain (3R)-3-hydroxyacyl-CoA dehydratase</fullName>
        <ecNumber evidence="4 14">4.2.1.134</ecNumber>
    </recommendedName>
</protein>
<comment type="similarity">
    <text evidence="3 14">Belongs to the very long-chain fatty acids dehydratase HACD family.</text>
</comment>
<evidence type="ECO:0000256" key="1">
    <source>
        <dbReference type="ARBA" id="ARBA00004141"/>
    </source>
</evidence>
<comment type="function">
    <text evidence="14">Catalyzes the third of the four reactions of the long-chain fatty acids elongation cycle. This endoplasmic reticulum-bound enzymatic process, allows the addition of two carbons to the chain of long- and very long-chain fatty acids/VLCFAs per cycle. This enzyme catalyzes the dehydration of the 3-hydroxyacyl-CoA intermediate into trans-2,3-enoyl-CoA, within each cycle of fatty acid elongation. Thereby, it participates to the production of VLCFAs of different chain lengths that are involved in multiple biological processes as precursors of membrane lipids and lipid mediators.</text>
</comment>
<accession>A0ABM0JXK5</accession>
<evidence type="ECO:0000256" key="11">
    <source>
        <dbReference type="ARBA" id="ARBA00023160"/>
    </source>
</evidence>
<feature type="transmembrane region" description="Helical" evidence="14">
    <location>
        <begin position="132"/>
        <end position="151"/>
    </location>
</feature>
<keyword evidence="12 14" id="KW-0456">Lyase</keyword>
<keyword evidence="5 14" id="KW-0444">Lipid biosynthesis</keyword>
<keyword evidence="11 14" id="KW-0275">Fatty acid biosynthesis</keyword>
<keyword evidence="6 14" id="KW-0812">Transmembrane</keyword>
<reference evidence="16" key="1">
    <citation type="submission" date="2025-08" db="UniProtKB">
        <authorList>
            <consortium name="RefSeq"/>
        </authorList>
    </citation>
    <scope>IDENTIFICATION</scope>
</reference>
<evidence type="ECO:0000256" key="7">
    <source>
        <dbReference type="ARBA" id="ARBA00022832"/>
    </source>
</evidence>
<feature type="transmembrane region" description="Helical" evidence="14">
    <location>
        <begin position="28"/>
        <end position="51"/>
    </location>
</feature>
<dbReference type="InterPro" id="IPR007482">
    <property type="entry name" value="Tyr_Pase-like_PTPLA"/>
</dbReference>
<dbReference type="EC" id="4.2.1.134" evidence="4 14"/>
<keyword evidence="7 14" id="KW-0276">Fatty acid metabolism</keyword>